<sequence>MADEIRTDHIYQRAHALAEGGIHQCPAEIVTALLAEGYPEAAELLNSENIRADLRRACGAAIASGQQCATNLGLRY</sequence>
<name>A0A7G6SZI7_9HYPH</name>
<organism evidence="1 2">
    <name type="scientific">Mesorhizobium huakuii</name>
    <dbReference type="NCBI Taxonomy" id="28104"/>
    <lineage>
        <taxon>Bacteria</taxon>
        <taxon>Pseudomonadati</taxon>
        <taxon>Pseudomonadota</taxon>
        <taxon>Alphaproteobacteria</taxon>
        <taxon>Hyphomicrobiales</taxon>
        <taxon>Phyllobacteriaceae</taxon>
        <taxon>Mesorhizobium</taxon>
    </lineage>
</organism>
<protein>
    <submittedName>
        <fullName evidence="1">Uncharacterized protein</fullName>
    </submittedName>
</protein>
<proteinExistence type="predicted"/>
<accession>A0A7G6SZI7</accession>
<dbReference type="EMBL" id="CP050296">
    <property type="protein sequence ID" value="QND59919.1"/>
    <property type="molecule type" value="Genomic_DNA"/>
</dbReference>
<gene>
    <name evidence="1" type="ORF">HB778_27710</name>
</gene>
<dbReference type="AlphaFoldDB" id="A0A7G6SZI7"/>
<evidence type="ECO:0000313" key="2">
    <source>
        <dbReference type="Proteomes" id="UP000515465"/>
    </source>
</evidence>
<reference evidence="2" key="1">
    <citation type="journal article" date="2020" name="Mol. Plant Microbe">
        <title>Rhizobial microsymbionts of the narrowly endemic Oxytropis species growing in Kamchatka are characterized by significant genetic diversity and possess a set of genes that are associated with T3SS and T6SS secretion systems and can affect the development of symbiosis.</title>
        <authorList>
            <person name="Safronova V."/>
            <person name="Guro P."/>
            <person name="Sazanova A."/>
            <person name="Kuznetsova I."/>
            <person name="Belimov A."/>
            <person name="Yakubov V."/>
            <person name="Chirak E."/>
            <person name="Afonin A."/>
            <person name="Gogolev Y."/>
            <person name="Andronov E."/>
            <person name="Tikhonovich I."/>
        </authorList>
    </citation>
    <scope>NUCLEOTIDE SEQUENCE [LARGE SCALE GENOMIC DNA]</scope>
    <source>
        <strain evidence="2">583</strain>
    </source>
</reference>
<dbReference type="Proteomes" id="UP000515465">
    <property type="component" value="Chromosome"/>
</dbReference>
<dbReference type="RefSeq" id="WP_183458539.1">
    <property type="nucleotide sequence ID" value="NZ_CP050296.1"/>
</dbReference>
<evidence type="ECO:0000313" key="1">
    <source>
        <dbReference type="EMBL" id="QND59919.1"/>
    </source>
</evidence>